<dbReference type="GO" id="GO:0003700">
    <property type="term" value="F:DNA-binding transcription factor activity"/>
    <property type="evidence" value="ECO:0007669"/>
    <property type="project" value="InterPro"/>
</dbReference>
<name>A0A367ZKZ7_9BACT</name>
<dbReference type="SUPFAM" id="SSF46785">
    <property type="entry name" value="Winged helix' DNA-binding domain"/>
    <property type="match status" value="1"/>
</dbReference>
<dbReference type="NCBIfam" id="NF033788">
    <property type="entry name" value="HTH_metalloreg"/>
    <property type="match status" value="1"/>
</dbReference>
<dbReference type="Pfam" id="PF01022">
    <property type="entry name" value="HTH_5"/>
    <property type="match status" value="1"/>
</dbReference>
<keyword evidence="2" id="KW-0238">DNA-binding</keyword>
<dbReference type="InterPro" id="IPR011991">
    <property type="entry name" value="ArsR-like_HTH"/>
</dbReference>
<reference evidence="5 6" key="1">
    <citation type="submission" date="2018-05" db="EMBL/GenBank/DDBJ databases">
        <title>A metagenomic window into the 2 km-deep terrestrial subsurface aquifer revealed taxonomically and functionally diverse microbial community comprising novel uncultured bacterial lineages.</title>
        <authorList>
            <person name="Kadnikov V.V."/>
            <person name="Mardanov A.V."/>
            <person name="Beletsky A.V."/>
            <person name="Banks D."/>
            <person name="Pimenov N.V."/>
            <person name="Frank Y.A."/>
            <person name="Karnachuk O.V."/>
            <person name="Ravin N.V."/>
        </authorList>
    </citation>
    <scope>NUCLEOTIDE SEQUENCE [LARGE SCALE GENOMIC DNA]</scope>
    <source>
        <strain evidence="5">BY5</strain>
    </source>
</reference>
<dbReference type="CDD" id="cd00090">
    <property type="entry name" value="HTH_ARSR"/>
    <property type="match status" value="1"/>
</dbReference>
<comment type="caution">
    <text evidence="5">The sequence shown here is derived from an EMBL/GenBank/DDBJ whole genome shotgun (WGS) entry which is preliminary data.</text>
</comment>
<proteinExistence type="predicted"/>
<evidence type="ECO:0000256" key="3">
    <source>
        <dbReference type="ARBA" id="ARBA00023163"/>
    </source>
</evidence>
<dbReference type="InterPro" id="IPR036390">
    <property type="entry name" value="WH_DNA-bd_sf"/>
</dbReference>
<evidence type="ECO:0000313" key="6">
    <source>
        <dbReference type="Proteomes" id="UP000252355"/>
    </source>
</evidence>
<dbReference type="SMART" id="SM00418">
    <property type="entry name" value="HTH_ARSR"/>
    <property type="match status" value="1"/>
</dbReference>
<dbReference type="InterPro" id="IPR036388">
    <property type="entry name" value="WH-like_DNA-bd_sf"/>
</dbReference>
<dbReference type="InterPro" id="IPR051011">
    <property type="entry name" value="Metal_resp_trans_reg"/>
</dbReference>
<dbReference type="PROSITE" id="PS50987">
    <property type="entry name" value="HTH_ARSR_2"/>
    <property type="match status" value="1"/>
</dbReference>
<dbReference type="Proteomes" id="UP000252355">
    <property type="component" value="Unassembled WGS sequence"/>
</dbReference>
<organism evidence="5 6">
    <name type="scientific">Candidatus Ozemobacter sibiricus</name>
    <dbReference type="NCBI Taxonomy" id="2268124"/>
    <lineage>
        <taxon>Bacteria</taxon>
        <taxon>Candidatus Ozemobacteria</taxon>
        <taxon>Candidatus Ozemobacterales</taxon>
        <taxon>Candidatus Ozemobacteraceae</taxon>
        <taxon>Candidatus Ozemobacter</taxon>
    </lineage>
</organism>
<protein>
    <submittedName>
        <fullName evidence="5">Transcriptional regulator, ArsR family</fullName>
    </submittedName>
</protein>
<keyword evidence="3" id="KW-0804">Transcription</keyword>
<dbReference type="Gene3D" id="1.10.10.10">
    <property type="entry name" value="Winged helix-like DNA-binding domain superfamily/Winged helix DNA-binding domain"/>
    <property type="match status" value="1"/>
</dbReference>
<dbReference type="AlphaFoldDB" id="A0A367ZKZ7"/>
<evidence type="ECO:0000256" key="1">
    <source>
        <dbReference type="ARBA" id="ARBA00023015"/>
    </source>
</evidence>
<dbReference type="PANTHER" id="PTHR43132:SF2">
    <property type="entry name" value="ARSENICAL RESISTANCE OPERON REPRESSOR ARSR-RELATED"/>
    <property type="match status" value="1"/>
</dbReference>
<evidence type="ECO:0000256" key="2">
    <source>
        <dbReference type="ARBA" id="ARBA00023125"/>
    </source>
</evidence>
<gene>
    <name evidence="5" type="ORF">OZSIB_1247</name>
</gene>
<evidence type="ECO:0000259" key="4">
    <source>
        <dbReference type="PROSITE" id="PS50987"/>
    </source>
</evidence>
<dbReference type="PRINTS" id="PR00778">
    <property type="entry name" value="HTHARSR"/>
</dbReference>
<accession>A0A367ZKZ7</accession>
<dbReference type="EMBL" id="QOQW01000020">
    <property type="protein sequence ID" value="RCK78720.1"/>
    <property type="molecule type" value="Genomic_DNA"/>
</dbReference>
<feature type="domain" description="HTH arsR-type" evidence="4">
    <location>
        <begin position="1"/>
        <end position="84"/>
    </location>
</feature>
<keyword evidence="1" id="KW-0805">Transcription regulation</keyword>
<dbReference type="InterPro" id="IPR001845">
    <property type="entry name" value="HTH_ArsR_DNA-bd_dom"/>
</dbReference>
<sequence length="102" mass="11010">MLKAVGHPLRLQLLERLAAGECSVQELVKELRRPQAIVSQHLKVMRNGGVVVHRREGTRVIYALAHDGLVSLLSCLATCQSHCLAPDGNLSPPPERPAGSST</sequence>
<dbReference type="PANTHER" id="PTHR43132">
    <property type="entry name" value="ARSENICAL RESISTANCE OPERON REPRESSOR ARSR-RELATED"/>
    <property type="match status" value="1"/>
</dbReference>
<dbReference type="GO" id="GO:0003677">
    <property type="term" value="F:DNA binding"/>
    <property type="evidence" value="ECO:0007669"/>
    <property type="project" value="UniProtKB-KW"/>
</dbReference>
<evidence type="ECO:0000313" key="5">
    <source>
        <dbReference type="EMBL" id="RCK78720.1"/>
    </source>
</evidence>